<organism evidence="11 13">
    <name type="scientific">Pyrococcus abyssi (strain GE5 / Orsay)</name>
    <dbReference type="NCBI Taxonomy" id="272844"/>
    <lineage>
        <taxon>Archaea</taxon>
        <taxon>Methanobacteriati</taxon>
        <taxon>Methanobacteriota</taxon>
        <taxon>Thermococci</taxon>
        <taxon>Thermococcales</taxon>
        <taxon>Thermococcaceae</taxon>
        <taxon>Pyrococcus</taxon>
    </lineage>
</organism>
<dbReference type="SUPFAM" id="SSF51294">
    <property type="entry name" value="Hedgehog/intein (Hint) domain"/>
    <property type="match status" value="1"/>
</dbReference>
<evidence type="ECO:0000256" key="4">
    <source>
        <dbReference type="ARBA" id="ARBA00022723"/>
    </source>
</evidence>
<keyword evidence="4" id="KW-0479">Metal-binding</keyword>
<dbReference type="InterPro" id="IPR004042">
    <property type="entry name" value="Intein_endonuc_central"/>
</dbReference>
<reference evidence="11 13" key="4">
    <citation type="journal article" date="2003" name="Mol. Microbiol.">
        <title>An integrated analysis of the genome of the hyperthermophilic archaeon Pyrococcus abyssi.</title>
        <authorList>
            <person name="Cohen G."/>
            <person name="Barbe V."/>
            <person name="Flament D."/>
            <person name="Galperin M."/>
            <person name="Heilig R."/>
            <person name="Ripp R."/>
            <person name="Lecompte O."/>
            <person name="Prieur D."/>
            <person name="Poch O."/>
            <person name="Quellerou J."/>
            <person name="Thierry J.C."/>
            <person name="Van der Oost J."/>
            <person name="Weissenbach J."/>
            <person name="Zivanovic Y."/>
            <person name="Forterre P."/>
        </authorList>
    </citation>
    <scope>NUCLEOTIDE SEQUENCE [LARGE SCALE GENOMIC DNA]</scope>
    <source>
        <strain evidence="13">GE5 / Orsay</strain>
        <strain evidence="11">Orsay</strain>
    </source>
</reference>
<dbReference type="CDD" id="cd00081">
    <property type="entry name" value="Hint"/>
    <property type="match status" value="2"/>
</dbReference>
<dbReference type="Gene3D" id="3.10.28.10">
    <property type="entry name" value="Homing endonucleases"/>
    <property type="match status" value="1"/>
</dbReference>
<reference evidence="11" key="3">
    <citation type="journal article" date="2001" name="Genome Res.">
        <title>Genome evolution at the genus level: comparison of three complete genomes of hyperthermophilic archaea.</title>
        <authorList>
            <person name="Lecompte O."/>
            <person name="Ripp R."/>
            <person name="Puzos-Barbe V."/>
            <person name="Duprat S."/>
            <person name="Heilig R."/>
            <person name="Dietrich J."/>
            <person name="Thierry J.C."/>
            <person name="Poch O."/>
        </authorList>
    </citation>
    <scope>NUCLEOTIDE SEQUENCE</scope>
    <source>
        <strain evidence="11">Orsay</strain>
    </source>
</reference>
<evidence type="ECO:0000256" key="7">
    <source>
        <dbReference type="ARBA" id="ARBA00023004"/>
    </source>
</evidence>
<dbReference type="PANTHER" id="PTHR43306">
    <property type="entry name" value="7,8-DIHYDRO-6-HYDROXYMETHYLPTERIN DIMETHYLTRANSFERASE"/>
    <property type="match status" value="1"/>
</dbReference>
<dbReference type="EMBL" id="AJ248285">
    <property type="protein sequence ID" value="CAB49617.1"/>
    <property type="molecule type" value="Genomic_DNA"/>
</dbReference>
<dbReference type="InterPro" id="IPR007197">
    <property type="entry name" value="rSAM"/>
</dbReference>
<reference evidence="11" key="2">
    <citation type="journal article" date="2000" name="J. Mol. Biol.">
        <title>Archaeal homologs of eukaryotic methylation guide small nucleolar RNAs: lessons from the Pyrococcus genomes.</title>
        <authorList>
            <person name="Gaspin C."/>
            <person name="Cavaille J."/>
            <person name="Erauso G."/>
        </authorList>
    </citation>
    <scope>NUCLEOTIDE SEQUENCE</scope>
    <source>
        <strain evidence="11">Orsay</strain>
    </source>
</reference>
<evidence type="ECO:0000313" key="14">
    <source>
        <dbReference type="Proteomes" id="UP000009139"/>
    </source>
</evidence>
<dbReference type="InterPro" id="IPR036844">
    <property type="entry name" value="Hint_dom_sf"/>
</dbReference>
<dbReference type="Proteomes" id="UP000000810">
    <property type="component" value="Chromosome"/>
</dbReference>
<dbReference type="RefSeq" id="WP_010867823.1">
    <property type="nucleotide sequence ID" value="NC_000868.1"/>
</dbReference>
<dbReference type="GO" id="GO:0016539">
    <property type="term" value="P:intein-mediated protein splicing"/>
    <property type="evidence" value="ECO:0007669"/>
    <property type="project" value="InterPro"/>
</dbReference>
<dbReference type="InterPro" id="IPR034471">
    <property type="entry name" value="GDGT/MA_synthase"/>
</dbReference>
<dbReference type="GO" id="GO:0004519">
    <property type="term" value="F:endonuclease activity"/>
    <property type="evidence" value="ECO:0007669"/>
    <property type="project" value="InterPro"/>
</dbReference>
<name>Q9V0T6_PYRAB</name>
<reference evidence="11" key="1">
    <citation type="submission" date="1999-07" db="EMBL/GenBank/DDBJ databases">
        <authorList>
            <person name="Genoscope"/>
        </authorList>
    </citation>
    <scope>NUCLEOTIDE SEQUENCE</scope>
    <source>
        <strain evidence="11">Orsay</strain>
    </source>
</reference>
<dbReference type="HOGENOM" id="CLU_306461_0_0_2"/>
<evidence type="ECO:0000256" key="5">
    <source>
        <dbReference type="ARBA" id="ARBA00022813"/>
    </source>
</evidence>
<feature type="domain" description="Radical SAM core" evidence="10">
    <location>
        <begin position="593"/>
        <end position="801"/>
    </location>
</feature>
<dbReference type="Pfam" id="PF23545">
    <property type="entry name" value="Zn_ribbon_HMPTM"/>
    <property type="match status" value="1"/>
</dbReference>
<dbReference type="PROSITE" id="PS50817">
    <property type="entry name" value="INTEIN_N_TER"/>
    <property type="match status" value="1"/>
</dbReference>
<dbReference type="GO" id="GO:0051539">
    <property type="term" value="F:4 iron, 4 sulfur cluster binding"/>
    <property type="evidence" value="ECO:0007669"/>
    <property type="project" value="UniProtKB-KW"/>
</dbReference>
<dbReference type="PROSITE" id="PS50819">
    <property type="entry name" value="INTEIN_ENDONUCLEASE"/>
    <property type="match status" value="1"/>
</dbReference>
<dbReference type="Pfam" id="PF14528">
    <property type="entry name" value="LAGLIDADG_3"/>
    <property type="match status" value="1"/>
</dbReference>
<keyword evidence="6" id="KW-0651">Protein splicing</keyword>
<dbReference type="AlphaFoldDB" id="Q9V0T6"/>
<dbReference type="CDD" id="cd01335">
    <property type="entry name" value="Radical_SAM"/>
    <property type="match status" value="1"/>
</dbReference>
<dbReference type="SMART" id="SM00306">
    <property type="entry name" value="HintN"/>
    <property type="match status" value="1"/>
</dbReference>
<dbReference type="NCBIfam" id="NF045702">
    <property type="entry name" value="rSAM_GDGT_ether"/>
    <property type="match status" value="1"/>
</dbReference>
<dbReference type="NCBIfam" id="TIGR01445">
    <property type="entry name" value="intein_Nterm"/>
    <property type="match status" value="1"/>
</dbReference>
<dbReference type="InterPro" id="IPR000385">
    <property type="entry name" value="MoaA_NifB_PqqE_Fe-S-bd_CS"/>
</dbReference>
<dbReference type="InterPro" id="IPR058240">
    <property type="entry name" value="rSAM_sf"/>
</dbReference>
<keyword evidence="8" id="KW-0411">Iron-sulfur</keyword>
<gene>
    <name evidence="11" type="ordered locus">PAB1899</name>
</gene>
<keyword evidence="3" id="KW-0949">S-adenosyl-L-methionine</keyword>
<dbReference type="GO" id="GO:0008168">
    <property type="term" value="F:methyltransferase activity"/>
    <property type="evidence" value="ECO:0007669"/>
    <property type="project" value="InterPro"/>
</dbReference>
<dbReference type="InterPro" id="IPR003586">
    <property type="entry name" value="Hint_dom_C"/>
</dbReference>
<dbReference type="PROSITE" id="PS51918">
    <property type="entry name" value="RADICAL_SAM"/>
    <property type="match status" value="1"/>
</dbReference>
<dbReference type="PATRIC" id="fig|272844.11.peg.740"/>
<evidence type="ECO:0000256" key="2">
    <source>
        <dbReference type="ARBA" id="ARBA00022485"/>
    </source>
</evidence>
<keyword evidence="7" id="KW-0408">Iron</keyword>
<dbReference type="SUPFAM" id="SSF55608">
    <property type="entry name" value="Homing endonucleases"/>
    <property type="match status" value="2"/>
</dbReference>
<keyword evidence="13" id="KW-1185">Reference proteome</keyword>
<dbReference type="PROSITE" id="PS01305">
    <property type="entry name" value="MOAA_NIFB_PQQE"/>
    <property type="match status" value="1"/>
</dbReference>
<dbReference type="InterPro" id="IPR056488">
    <property type="entry name" value="Zn_ribbon_HMPTM"/>
</dbReference>
<dbReference type="NCBIfam" id="NF045703">
    <property type="entry name" value="rSAM_Tes_intein"/>
    <property type="match status" value="1"/>
</dbReference>
<dbReference type="InterPro" id="IPR027434">
    <property type="entry name" value="Homing_endonucl"/>
</dbReference>
<dbReference type="PIR" id="H75112">
    <property type="entry name" value="H75112"/>
</dbReference>
<protein>
    <submittedName>
        <fullName evidence="11 12">Molybdenum cofactor biosynthesis MoaA</fullName>
    </submittedName>
</protein>
<evidence type="ECO:0000259" key="9">
    <source>
        <dbReference type="PROSITE" id="PS50819"/>
    </source>
</evidence>
<feature type="domain" description="DOD-type homing endonuclease" evidence="9">
    <location>
        <begin position="374"/>
        <end position="508"/>
    </location>
</feature>
<dbReference type="EMBL" id="HE613800">
    <property type="protein sequence ID" value="CCE70096.1"/>
    <property type="molecule type" value="Genomic_DNA"/>
</dbReference>
<dbReference type="InterPro" id="IPR004860">
    <property type="entry name" value="LAGLIDADG_dom"/>
</dbReference>
<proteinExistence type="predicted"/>
<dbReference type="Gene3D" id="3.20.20.70">
    <property type="entry name" value="Aldolase class I"/>
    <property type="match status" value="1"/>
</dbReference>
<dbReference type="NCBIfam" id="TIGR01443">
    <property type="entry name" value="intein_Cterm"/>
    <property type="match status" value="1"/>
</dbReference>
<dbReference type="STRING" id="272844.PAB1899"/>
<dbReference type="InterPro" id="IPR034474">
    <property type="entry name" value="Methyltransferase_Class_D"/>
</dbReference>
<dbReference type="eggNOG" id="arCOG03145">
    <property type="taxonomic scope" value="Archaea"/>
</dbReference>
<dbReference type="SMART" id="SM00305">
    <property type="entry name" value="HintC"/>
    <property type="match status" value="1"/>
</dbReference>
<comment type="cofactor">
    <cofactor evidence="1">
        <name>[4Fe-4S] cluster</name>
        <dbReference type="ChEBI" id="CHEBI:49883"/>
    </cofactor>
</comment>
<evidence type="ECO:0000313" key="13">
    <source>
        <dbReference type="Proteomes" id="UP000000810"/>
    </source>
</evidence>
<dbReference type="PRINTS" id="PR00379">
    <property type="entry name" value="INTEIN"/>
</dbReference>
<dbReference type="eggNOG" id="arCOG00933">
    <property type="taxonomic scope" value="Archaea"/>
</dbReference>
<evidence type="ECO:0000256" key="8">
    <source>
        <dbReference type="ARBA" id="ARBA00023014"/>
    </source>
</evidence>
<dbReference type="KEGG" id="pab:PAB1899"/>
<dbReference type="Proteomes" id="UP000009139">
    <property type="component" value="Chromosome"/>
</dbReference>
<dbReference type="PROSITE" id="PS50818">
    <property type="entry name" value="INTEIN_C_TER"/>
    <property type="match status" value="1"/>
</dbReference>
<evidence type="ECO:0000313" key="11">
    <source>
        <dbReference type="EMBL" id="CAB49617.1"/>
    </source>
</evidence>
<evidence type="ECO:0000259" key="10">
    <source>
        <dbReference type="PROSITE" id="PS51918"/>
    </source>
</evidence>
<accession>Q9V0T6</accession>
<dbReference type="Pfam" id="PF04055">
    <property type="entry name" value="Radical_SAM"/>
    <property type="match status" value="1"/>
</dbReference>
<keyword evidence="2" id="KW-0004">4Fe-4S</keyword>
<dbReference type="InterPro" id="IPR030934">
    <property type="entry name" value="Intein_C"/>
</dbReference>
<dbReference type="GO" id="GO:0046872">
    <property type="term" value="F:metal ion binding"/>
    <property type="evidence" value="ECO:0007669"/>
    <property type="project" value="UniProtKB-KW"/>
</dbReference>
<evidence type="ECO:0000256" key="6">
    <source>
        <dbReference type="ARBA" id="ARBA00023000"/>
    </source>
</evidence>
<keyword evidence="5" id="KW-0068">Autocatalytic cleavage</keyword>
<dbReference type="InterPro" id="IPR003587">
    <property type="entry name" value="Hint_dom_N"/>
</dbReference>
<evidence type="ECO:0000256" key="1">
    <source>
        <dbReference type="ARBA" id="ARBA00001966"/>
    </source>
</evidence>
<sequence length="1042" mass="120832">MAETVGEIPSGEKEFEASTKRLREIIEFPELSEDEFHELLKSASRGYGSPLPHRTYSLCPETRRVVPAVVWEKDGKVWITKKCPEGMITDLYYEDVELYYRFSRWKFEEKKLFSVNVENTGVNCPFDCGLCARHRSHTSLLNIVLTNRCNLNCWYCFPPTEEAVFKFGDKVKIATFEEVAKNFKFEHKVEIDGFKGEYSIPNDLYVLTFNDGKAEWTRVTKFLRRKHEGKIRVIKTKTGRTIRTTPEHKFFVYKDGELVKKRADELEPGDELVLLWRFESEETLTEINLLEAFKDLPQEEKEKVYVRGIKDLDLTPLKEKYGDKVYYWARQDSMPLSVFYELNVDLDKEFRLGRDATTYELPSKLKITPSLAKLIGYFVSDGNYSDKDLRITVGHEDVEKEIVNILEELGLPYSFLEWEGKTKQIVIGSRLLRLVFKHVFKIPEGAPNKRLPEGFLSFPFEAKVALLSGLFNGDGYVVRGEHHLSIGYASTSKGLIRDILYLLASLGIFARVYRVPKEKMKGANHDLYKLYIAGTDLVRLVELLELREGHREKLGEIGNRKPARVKKIADFYIDVVDEVSEEEYSGYVYDLEVENEGHSFVAADGILVSNCFFYAREGEPIYEPTLEQIRMMLRNAKKEHPIGANAVQFTGGEPTLRDDLIEIIKIAKEEGYDHVQLNTDGIKLAFDPELVKKIRQAGVNTLYLSYDGMTPQTNWKNHWEIPLIFENVRKAGGPGIVLVPTLIRNVNDHEAGAIINFGLNHLDIVRGVNFQPISLVGRVPKKERQRFRITIAGAIKKIEEQTNGVISKDDWYPIPIAGHIARFFEVFTGSKYYMTSHFACGAATYVFLDREEKKVIPIPRFLDVEGFVEFLLEKAEEIEKARFKGLAKLKAIGETVFIKFKQFYDEKNAPKGLDVLGLIKNAFVHGNYDALGKFHMNTLFLGMMHFMDEYNYDVERVERCVIHYAMPDGRIVPFCTFNVIPELYRDKVQRQFSYSWEEWKKLHPDWDYMKDKYVRTKEFVEKMKKSELYRKTYIDIVNYFER</sequence>
<evidence type="ECO:0000256" key="3">
    <source>
        <dbReference type="ARBA" id="ARBA00022691"/>
    </source>
</evidence>
<evidence type="ECO:0000313" key="12">
    <source>
        <dbReference type="EMBL" id="CCE70096.1"/>
    </source>
</evidence>
<dbReference type="InterPro" id="IPR006141">
    <property type="entry name" value="Intein_N"/>
</dbReference>
<dbReference type="PANTHER" id="PTHR43306:SF1">
    <property type="entry name" value="7,8-DIHYDRO-6-HYDROXYMETHYLPTERIN DIMETHYLTRANSFERASE"/>
    <property type="match status" value="1"/>
</dbReference>
<dbReference type="SUPFAM" id="SSF102114">
    <property type="entry name" value="Radical SAM enzymes"/>
    <property type="match status" value="1"/>
</dbReference>
<dbReference type="Gene3D" id="2.170.16.10">
    <property type="entry name" value="Hedgehog/Intein (Hint) domain"/>
    <property type="match status" value="2"/>
</dbReference>
<reference evidence="12 14" key="5">
    <citation type="journal article" date="2012" name="Curr. Microbiol.">
        <title>Re-annotation of two hyperthermophilic archaea Pyrococcus abyssi GE5 and Pyrococcus furiosus DSM 3638.</title>
        <authorList>
            <person name="Gao J."/>
            <person name="Wang J."/>
        </authorList>
    </citation>
    <scope>GENOME REANNOTATION</scope>
    <source>
        <strain evidence="12">GE5</strain>
        <strain evidence="14">GE5 / Orsay</strain>
    </source>
</reference>
<dbReference type="InterPro" id="IPR006142">
    <property type="entry name" value="INTEIN"/>
</dbReference>
<dbReference type="Pfam" id="PF14890">
    <property type="entry name" value="Intein_splicing"/>
    <property type="match status" value="1"/>
</dbReference>
<dbReference type="InterPro" id="IPR013785">
    <property type="entry name" value="Aldolase_TIM"/>
</dbReference>